<accession>A0A1J8PLB5</accession>
<dbReference type="Pfam" id="PF20153">
    <property type="entry name" value="DUF6535"/>
    <property type="match status" value="1"/>
</dbReference>
<gene>
    <name evidence="2" type="ORF">AZE42_07128</name>
</gene>
<feature type="non-terminal residue" evidence="2">
    <location>
        <position position="244"/>
    </location>
</feature>
<organism evidence="2 3">
    <name type="scientific">Rhizopogon vesiculosus</name>
    <dbReference type="NCBI Taxonomy" id="180088"/>
    <lineage>
        <taxon>Eukaryota</taxon>
        <taxon>Fungi</taxon>
        <taxon>Dikarya</taxon>
        <taxon>Basidiomycota</taxon>
        <taxon>Agaricomycotina</taxon>
        <taxon>Agaricomycetes</taxon>
        <taxon>Agaricomycetidae</taxon>
        <taxon>Boletales</taxon>
        <taxon>Suillineae</taxon>
        <taxon>Rhizopogonaceae</taxon>
        <taxon>Rhizopogon</taxon>
    </lineage>
</organism>
<dbReference type="EMBL" id="LVVM01006248">
    <property type="protein sequence ID" value="OJA08595.1"/>
    <property type="molecule type" value="Genomic_DNA"/>
</dbReference>
<dbReference type="OrthoDB" id="10425626at2759"/>
<proteinExistence type="predicted"/>
<name>A0A1J8PLB5_9AGAM</name>
<evidence type="ECO:0000313" key="3">
    <source>
        <dbReference type="Proteomes" id="UP000183567"/>
    </source>
</evidence>
<reference evidence="2 3" key="1">
    <citation type="submission" date="2016-03" db="EMBL/GenBank/DDBJ databases">
        <title>Comparative genomics of the ectomycorrhizal sister species Rhizopogon vinicolor and Rhizopogon vesiculosus (Basidiomycota: Boletales) reveals a divergence of the mating type B locus.</title>
        <authorList>
            <person name="Mujic A.B."/>
            <person name="Kuo A."/>
            <person name="Tritt A."/>
            <person name="Lipzen A."/>
            <person name="Chen C."/>
            <person name="Johnson J."/>
            <person name="Sharma A."/>
            <person name="Barry K."/>
            <person name="Grigoriev I.V."/>
            <person name="Spatafora J.W."/>
        </authorList>
    </citation>
    <scope>NUCLEOTIDE SEQUENCE [LARGE SCALE GENOMIC DNA]</scope>
    <source>
        <strain evidence="2 3">AM-OR11-056</strain>
    </source>
</reference>
<evidence type="ECO:0000313" key="2">
    <source>
        <dbReference type="EMBL" id="OJA08595.1"/>
    </source>
</evidence>
<dbReference type="InterPro" id="IPR045338">
    <property type="entry name" value="DUF6535"/>
</dbReference>
<evidence type="ECO:0000259" key="1">
    <source>
        <dbReference type="Pfam" id="PF20153"/>
    </source>
</evidence>
<comment type="caution">
    <text evidence="2">The sequence shown here is derived from an EMBL/GenBank/DDBJ whole genome shotgun (WGS) entry which is preliminary data.</text>
</comment>
<sequence>MSGEAVSAEYLEAVTHPHMTCLKARFSGTGPPPPQCWRMVKTCFCNAADFATGKANTSNIFLAFVGIRRYHPTLFSMATATLAQNTQRVFPTPVDPTDDAQLRAASKPEEPVAARVIDTKILGTLEQILDVLRGSTIAEERGKDVESRFWATYKRVSNEHDDGFLGRANDDMAIILTFAGLFSAVNSTFIIGTQPNPSNTTNALIVTLINITANGPNAGVDISNLSSSTDYSSATVWMQTLAYA</sequence>
<dbReference type="AlphaFoldDB" id="A0A1J8PLB5"/>
<keyword evidence="3" id="KW-1185">Reference proteome</keyword>
<dbReference type="Proteomes" id="UP000183567">
    <property type="component" value="Unassembled WGS sequence"/>
</dbReference>
<feature type="domain" description="DUF6535" evidence="1">
    <location>
        <begin position="150"/>
        <end position="243"/>
    </location>
</feature>
<protein>
    <recommendedName>
        <fullName evidence="1">DUF6535 domain-containing protein</fullName>
    </recommendedName>
</protein>